<dbReference type="Gene3D" id="3.40.50.12780">
    <property type="entry name" value="N-terminal domain of ligase-like"/>
    <property type="match status" value="1"/>
</dbReference>
<dbReference type="InterPro" id="IPR025110">
    <property type="entry name" value="AMP-bd_C"/>
</dbReference>
<dbReference type="Pfam" id="PF00501">
    <property type="entry name" value="AMP-binding"/>
    <property type="match status" value="1"/>
</dbReference>
<dbReference type="Pfam" id="PF00550">
    <property type="entry name" value="PP-binding"/>
    <property type="match status" value="1"/>
</dbReference>
<dbReference type="InterPro" id="IPR020845">
    <property type="entry name" value="AMP-binding_CS"/>
</dbReference>
<dbReference type="GO" id="GO:0006633">
    <property type="term" value="P:fatty acid biosynthetic process"/>
    <property type="evidence" value="ECO:0007669"/>
    <property type="project" value="TreeGrafter"/>
</dbReference>
<dbReference type="EMBL" id="PUHZ01000018">
    <property type="protein sequence ID" value="PQO44609.1"/>
    <property type="molecule type" value="Genomic_DNA"/>
</dbReference>
<dbReference type="Gene3D" id="1.10.1200.10">
    <property type="entry name" value="ACP-like"/>
    <property type="match status" value="1"/>
</dbReference>
<feature type="domain" description="Carrier" evidence="7">
    <location>
        <begin position="615"/>
        <end position="693"/>
    </location>
</feature>
<organism evidence="8 9">
    <name type="scientific">Blastopirellula marina</name>
    <dbReference type="NCBI Taxonomy" id="124"/>
    <lineage>
        <taxon>Bacteria</taxon>
        <taxon>Pseudomonadati</taxon>
        <taxon>Planctomycetota</taxon>
        <taxon>Planctomycetia</taxon>
        <taxon>Pirellulales</taxon>
        <taxon>Pirellulaceae</taxon>
        <taxon>Blastopirellula</taxon>
    </lineage>
</organism>
<dbReference type="PROSITE" id="PS50075">
    <property type="entry name" value="CARRIER"/>
    <property type="match status" value="1"/>
</dbReference>
<keyword evidence="3 8" id="KW-0436">Ligase</keyword>
<dbReference type="Proteomes" id="UP000237819">
    <property type="component" value="Unassembled WGS sequence"/>
</dbReference>
<keyword evidence="6" id="KW-0443">Lipid metabolism</keyword>
<name>A0A2S8GJK2_9BACT</name>
<comment type="cofactor">
    <cofactor evidence="1">
        <name>pyridoxal 5'-phosphate</name>
        <dbReference type="ChEBI" id="CHEBI:597326"/>
    </cofactor>
</comment>
<dbReference type="PANTHER" id="PTHR22754">
    <property type="entry name" value="DISCO-INTERACTING PROTEIN 2 DIP2 -RELATED"/>
    <property type="match status" value="1"/>
</dbReference>
<dbReference type="InterPro" id="IPR040097">
    <property type="entry name" value="FAAL/FAAC"/>
</dbReference>
<dbReference type="CDD" id="cd05931">
    <property type="entry name" value="FAAL"/>
    <property type="match status" value="1"/>
</dbReference>
<dbReference type="InterPro" id="IPR009081">
    <property type="entry name" value="PP-bd_ACP"/>
</dbReference>
<dbReference type="InterPro" id="IPR015422">
    <property type="entry name" value="PyrdxlP-dep_Trfase_small"/>
</dbReference>
<dbReference type="Gene3D" id="3.90.1150.10">
    <property type="entry name" value="Aspartate Aminotransferase, domain 1"/>
    <property type="match status" value="1"/>
</dbReference>
<dbReference type="InterPro" id="IPR015421">
    <property type="entry name" value="PyrdxlP-dep_Trfase_major"/>
</dbReference>
<dbReference type="InterPro" id="IPR000873">
    <property type="entry name" value="AMP-dep_synth/lig_dom"/>
</dbReference>
<evidence type="ECO:0000313" key="8">
    <source>
        <dbReference type="EMBL" id="PQO44609.1"/>
    </source>
</evidence>
<dbReference type="PROSITE" id="PS00455">
    <property type="entry name" value="AMP_BINDING"/>
    <property type="match status" value="1"/>
</dbReference>
<evidence type="ECO:0000256" key="1">
    <source>
        <dbReference type="ARBA" id="ARBA00001933"/>
    </source>
</evidence>
<evidence type="ECO:0000256" key="4">
    <source>
        <dbReference type="ARBA" id="ARBA00022832"/>
    </source>
</evidence>
<keyword evidence="4" id="KW-0276">Fatty acid metabolism</keyword>
<dbReference type="InterPro" id="IPR001917">
    <property type="entry name" value="Aminotrans_II_pyridoxalP_BS"/>
</dbReference>
<dbReference type="AlphaFoldDB" id="A0A2S8GJK2"/>
<keyword evidence="5" id="KW-0663">Pyridoxal phosphate</keyword>
<dbReference type="GO" id="GO:0030170">
    <property type="term" value="F:pyridoxal phosphate binding"/>
    <property type="evidence" value="ECO:0007669"/>
    <property type="project" value="InterPro"/>
</dbReference>
<dbReference type="SUPFAM" id="SSF56801">
    <property type="entry name" value="Acetyl-CoA synthetase-like"/>
    <property type="match status" value="1"/>
</dbReference>
<reference evidence="8 9" key="1">
    <citation type="submission" date="2018-02" db="EMBL/GenBank/DDBJ databases">
        <title>Comparative genomes isolates from brazilian mangrove.</title>
        <authorList>
            <person name="Araujo J.E."/>
            <person name="Taketani R.G."/>
            <person name="Silva M.C.P."/>
            <person name="Loureco M.V."/>
            <person name="Andreote F.D."/>
        </authorList>
    </citation>
    <scope>NUCLEOTIDE SEQUENCE [LARGE SCALE GENOMIC DNA]</scope>
    <source>
        <strain evidence="8 9">Nap-Phe MGV</strain>
    </source>
</reference>
<dbReference type="OrthoDB" id="219272at2"/>
<evidence type="ECO:0000256" key="6">
    <source>
        <dbReference type="ARBA" id="ARBA00023098"/>
    </source>
</evidence>
<evidence type="ECO:0000256" key="3">
    <source>
        <dbReference type="ARBA" id="ARBA00022598"/>
    </source>
</evidence>
<evidence type="ECO:0000259" key="7">
    <source>
        <dbReference type="PROSITE" id="PS50075"/>
    </source>
</evidence>
<comment type="similarity">
    <text evidence="2">Belongs to the ATP-dependent AMP-binding enzyme family.</text>
</comment>
<dbReference type="SUPFAM" id="SSF47336">
    <property type="entry name" value="ACP-like"/>
    <property type="match status" value="1"/>
</dbReference>
<dbReference type="GO" id="GO:0016874">
    <property type="term" value="F:ligase activity"/>
    <property type="evidence" value="ECO:0007669"/>
    <property type="project" value="UniProtKB-KW"/>
</dbReference>
<dbReference type="PROSITE" id="PS00599">
    <property type="entry name" value="AA_TRANSFER_CLASS_2"/>
    <property type="match status" value="1"/>
</dbReference>
<dbReference type="Pfam" id="PF23024">
    <property type="entry name" value="AMP-dom_DIP2-like"/>
    <property type="match status" value="1"/>
</dbReference>
<dbReference type="InterPro" id="IPR015424">
    <property type="entry name" value="PyrdxlP-dep_Trfase"/>
</dbReference>
<dbReference type="SUPFAM" id="SSF53383">
    <property type="entry name" value="PLP-dependent transferases"/>
    <property type="match status" value="1"/>
</dbReference>
<proteinExistence type="inferred from homology"/>
<dbReference type="RefSeq" id="WP_105336783.1">
    <property type="nucleotide sequence ID" value="NZ_PUHZ01000018.1"/>
</dbReference>
<dbReference type="FunFam" id="3.40.50.12780:FF:000013">
    <property type="entry name" value="Long-chain-fatty-acid--AMP ligase FadD32"/>
    <property type="match status" value="1"/>
</dbReference>
<dbReference type="InterPro" id="IPR036736">
    <property type="entry name" value="ACP-like_sf"/>
</dbReference>
<dbReference type="CDD" id="cd06454">
    <property type="entry name" value="KBL_like"/>
    <property type="match status" value="1"/>
</dbReference>
<accession>A0A2S8GJK2</accession>
<comment type="caution">
    <text evidence="8">The sequence shown here is derived from an EMBL/GenBank/DDBJ whole genome shotgun (WGS) entry which is preliminary data.</text>
</comment>
<evidence type="ECO:0000313" key="9">
    <source>
        <dbReference type="Proteomes" id="UP000237819"/>
    </source>
</evidence>
<dbReference type="GO" id="GO:0071766">
    <property type="term" value="P:Actinobacterium-type cell wall biogenesis"/>
    <property type="evidence" value="ECO:0007669"/>
    <property type="project" value="UniProtKB-ARBA"/>
</dbReference>
<dbReference type="Gene3D" id="3.30.300.30">
    <property type="match status" value="1"/>
</dbReference>
<gene>
    <name evidence="8" type="ORF">C5Y93_17715</name>
</gene>
<sequence length="1124" mass="124185">MTTESAGSFSPPTSTVVDRLRYRAEHQGPQLAYSYLVDGEDDKLEMTYAQLDQAARALAARLQAMNLHGERALLLFPPGLDFIVAFYACLYAGAVAVPAYPPRRNRNMVRIQAIADDAEAKIALTTSDVLDRVTPMLDETPHLKEITWLATDSGQLADPEKWRMPDIDEKTLAFLQYTSGSTGTPKGVMLSHSNMMHNSALISYAFEHTRSVRAVFWLPMYHDMGLIGGVLQPMQIGHPTILMSPMAFLQQPYRWLRAITKSQATISGGPNFAYELCVNKITPEQREKLDLSSWELAFNGAEPIKPETLDRFTETFEPCGFRREAFYPCYGMAEATLIISGGLKKSPPIIRTVDGDVLDQGVVVDADPDEAGARPIVGCGSCLPDQEILIVDPDTMTQQPPNKVGEIWIAGPSVAKGYWRNEEDTERCFRAHLSDTKAGPYLRTGDLGFLKDGELFVTGRLKDLIIVRGVNRYPQDIEATVCTSHEHLENSTAAAFSAEIAGKERLVIVVEAPRLRSKEYAEIIGAIRKEVALEHEMAVDGVALIRRGSIPKTSSGKIQRHACRNHFMQNVLSIVDRWVSWDESDMLDEVRKVRLRRSQLESARADAEGLAVSDPELRDRTTKLVMEKIRAVGKERAANLEMNTDLLSLGLDSLERMEIIASIEDAYGVQFPDHILPTLKTCREVTEAVEIYLGGEPRSQALTDDVPAEMYTFSALPEYRQVKQTADELESLGMPNPYFQSHDKATGSMTTIEGAELVNFAGYNYLGLAQHPRVCEAAKKAIDQYGASVSASRLVSGERPIHSELERAIADWVGVDASVAMLGGHATNETTIGHLVRTGDLVLHDSLAHNSIIQGASLSGARRRPFPHNDWEELDQILHDIRRDYRRVLIITEGVFGMEGDFPDLPKFIEIKRRHKAWLMVDEAHSIGTMGATGRGIAEYFKIAPNEVDIWMGTLSKALGSCGGYIAGSADLVEYLKYTVPGFVFSVGMPPASAAAAIEALKILAEEPQRVSALHRNAEMFLRIARQAGLDTGRSKGTPVVPVILGDSMMTMFVAQRLLLQGINVRPIIYPAVDESAARLRFFINSEHTEAQIRSTINILRQLCDDIRSEDADFLSNGGANVSA</sequence>
<evidence type="ECO:0000256" key="2">
    <source>
        <dbReference type="ARBA" id="ARBA00006432"/>
    </source>
</evidence>
<dbReference type="GO" id="GO:0070566">
    <property type="term" value="F:adenylyltransferase activity"/>
    <property type="evidence" value="ECO:0007669"/>
    <property type="project" value="TreeGrafter"/>
</dbReference>
<dbReference type="Pfam" id="PF00155">
    <property type="entry name" value="Aminotran_1_2"/>
    <property type="match status" value="1"/>
</dbReference>
<dbReference type="Gene3D" id="3.40.640.10">
    <property type="entry name" value="Type I PLP-dependent aspartate aminotransferase-like (Major domain)"/>
    <property type="match status" value="1"/>
</dbReference>
<evidence type="ECO:0000256" key="5">
    <source>
        <dbReference type="ARBA" id="ARBA00022898"/>
    </source>
</evidence>
<dbReference type="GO" id="GO:0005886">
    <property type="term" value="C:plasma membrane"/>
    <property type="evidence" value="ECO:0007669"/>
    <property type="project" value="TreeGrafter"/>
</dbReference>
<dbReference type="InterPro" id="IPR042099">
    <property type="entry name" value="ANL_N_sf"/>
</dbReference>
<dbReference type="InterPro" id="IPR004839">
    <property type="entry name" value="Aminotransferase_I/II_large"/>
</dbReference>
<dbReference type="PANTHER" id="PTHR22754:SF32">
    <property type="entry name" value="DISCO-INTERACTING PROTEIN 2"/>
    <property type="match status" value="1"/>
</dbReference>
<dbReference type="InterPro" id="IPR045851">
    <property type="entry name" value="AMP-bd_C_sf"/>
</dbReference>
<protein>
    <submittedName>
        <fullName evidence="8">Fatty acyl-AMP ligase</fullName>
    </submittedName>
</protein>